<evidence type="ECO:0000256" key="5">
    <source>
        <dbReference type="ARBA" id="ARBA00023125"/>
    </source>
</evidence>
<feature type="compositionally biased region" description="Low complexity" evidence="8">
    <location>
        <begin position="17"/>
        <end position="31"/>
    </location>
</feature>
<evidence type="ECO:0000256" key="3">
    <source>
        <dbReference type="ARBA" id="ARBA00022723"/>
    </source>
</evidence>
<accession>A0AAD8H9Q3</accession>
<reference evidence="9" key="2">
    <citation type="submission" date="2023-05" db="EMBL/GenBank/DDBJ databases">
        <authorList>
            <person name="Schelkunov M.I."/>
        </authorList>
    </citation>
    <scope>NUCLEOTIDE SEQUENCE</scope>
    <source>
        <strain evidence="9">Hsosn_3</strain>
        <tissue evidence="9">Leaf</tissue>
    </source>
</reference>
<dbReference type="InterPro" id="IPR007818">
    <property type="entry name" value="SHI"/>
</dbReference>
<keyword evidence="4" id="KW-0862">Zinc</keyword>
<evidence type="ECO:0000256" key="1">
    <source>
        <dbReference type="ARBA" id="ARBA00004123"/>
    </source>
</evidence>
<dbReference type="GO" id="GO:0045893">
    <property type="term" value="P:positive regulation of DNA-templated transcription"/>
    <property type="evidence" value="ECO:0007669"/>
    <property type="project" value="TreeGrafter"/>
</dbReference>
<dbReference type="PANTHER" id="PTHR31604:SF54">
    <property type="entry name" value="PROTEIN SHI RELATED SEQUENCE 1"/>
    <property type="match status" value="1"/>
</dbReference>
<dbReference type="Proteomes" id="UP001237642">
    <property type="component" value="Unassembled WGS sequence"/>
</dbReference>
<evidence type="ECO:0000256" key="8">
    <source>
        <dbReference type="SAM" id="MobiDB-lite"/>
    </source>
</evidence>
<protein>
    <submittedName>
        <fullName evidence="9">Protein EXPRESSION OF TERPENOIDS 1-like</fullName>
    </submittedName>
</protein>
<keyword evidence="6" id="KW-0010">Activator</keyword>
<evidence type="ECO:0000256" key="6">
    <source>
        <dbReference type="ARBA" id="ARBA00023159"/>
    </source>
</evidence>
<dbReference type="GO" id="GO:0005634">
    <property type="term" value="C:nucleus"/>
    <property type="evidence" value="ECO:0007669"/>
    <property type="project" value="UniProtKB-SubCell"/>
</dbReference>
<comment type="subcellular location">
    <subcellularLocation>
        <location evidence="1">Nucleus</location>
    </subcellularLocation>
</comment>
<name>A0AAD8H9Q3_9APIA</name>
<evidence type="ECO:0000256" key="7">
    <source>
        <dbReference type="ARBA" id="ARBA00023242"/>
    </source>
</evidence>
<keyword evidence="10" id="KW-1185">Reference proteome</keyword>
<dbReference type="GO" id="GO:0046872">
    <property type="term" value="F:metal ion binding"/>
    <property type="evidence" value="ECO:0007669"/>
    <property type="project" value="UniProtKB-KW"/>
</dbReference>
<dbReference type="GO" id="GO:0003677">
    <property type="term" value="F:DNA binding"/>
    <property type="evidence" value="ECO:0007669"/>
    <property type="project" value="UniProtKB-KW"/>
</dbReference>
<dbReference type="Pfam" id="PF05142">
    <property type="entry name" value="DUF702"/>
    <property type="match status" value="1"/>
</dbReference>
<dbReference type="InterPro" id="IPR006511">
    <property type="entry name" value="SHI_C"/>
</dbReference>
<comment type="similarity">
    <text evidence="2">Belongs to the SHI protein family.</text>
</comment>
<reference evidence="9" key="1">
    <citation type="submission" date="2023-02" db="EMBL/GenBank/DDBJ databases">
        <title>Genome of toxic invasive species Heracleum sosnowskyi carries increased number of genes despite the absence of recent whole-genome duplications.</title>
        <authorList>
            <person name="Schelkunov M."/>
            <person name="Shtratnikova V."/>
            <person name="Makarenko M."/>
            <person name="Klepikova A."/>
            <person name="Omelchenko D."/>
            <person name="Novikova G."/>
            <person name="Obukhova E."/>
            <person name="Bogdanov V."/>
            <person name="Penin A."/>
            <person name="Logacheva M."/>
        </authorList>
    </citation>
    <scope>NUCLEOTIDE SEQUENCE</scope>
    <source>
        <strain evidence="9">Hsosn_3</strain>
        <tissue evidence="9">Leaf</tissue>
    </source>
</reference>
<dbReference type="AlphaFoldDB" id="A0AAD8H9Q3"/>
<dbReference type="NCBIfam" id="TIGR01623">
    <property type="entry name" value="put_zinc_LRP1"/>
    <property type="match status" value="1"/>
</dbReference>
<organism evidence="9 10">
    <name type="scientific">Heracleum sosnowskyi</name>
    <dbReference type="NCBI Taxonomy" id="360622"/>
    <lineage>
        <taxon>Eukaryota</taxon>
        <taxon>Viridiplantae</taxon>
        <taxon>Streptophyta</taxon>
        <taxon>Embryophyta</taxon>
        <taxon>Tracheophyta</taxon>
        <taxon>Spermatophyta</taxon>
        <taxon>Magnoliopsida</taxon>
        <taxon>eudicotyledons</taxon>
        <taxon>Gunneridae</taxon>
        <taxon>Pentapetalae</taxon>
        <taxon>asterids</taxon>
        <taxon>campanulids</taxon>
        <taxon>Apiales</taxon>
        <taxon>Apiaceae</taxon>
        <taxon>Apioideae</taxon>
        <taxon>apioid superclade</taxon>
        <taxon>Tordylieae</taxon>
        <taxon>Tordyliinae</taxon>
        <taxon>Heracleum</taxon>
    </lineage>
</organism>
<feature type="region of interest" description="Disordered" evidence="8">
    <location>
        <begin position="8"/>
        <end position="31"/>
    </location>
</feature>
<keyword evidence="5" id="KW-0238">DNA-binding</keyword>
<dbReference type="PANTHER" id="PTHR31604">
    <property type="entry name" value="PROTEIN LATERAL ROOT PRIMORDIUM 1"/>
    <property type="match status" value="1"/>
</dbReference>
<dbReference type="EMBL" id="JAUIZM010000009">
    <property type="protein sequence ID" value="KAK1363515.1"/>
    <property type="molecule type" value="Genomic_DNA"/>
</dbReference>
<evidence type="ECO:0000313" key="9">
    <source>
        <dbReference type="EMBL" id="KAK1363515.1"/>
    </source>
</evidence>
<dbReference type="NCBIfam" id="TIGR01624">
    <property type="entry name" value="LRP1_Cterm"/>
    <property type="match status" value="1"/>
</dbReference>
<sequence>MASFFSLGGGDGGGRGANNQQRQGGNNNNNNEIISESLFLYSRNNNNVNNNSDQVDLHNKGFELWQPQDYGESHHHRNQLQDLYPSGLNLVSDNSRSADQFFMLRSGASSSTTSGGSISCQDCGNQAKKDCTHMRCRTCCKSRGFHCQTHVKSTWVPAAKRRERLQQLAALHRHRQQQDQEHENVLHYQTLQIHPKRLKDSYSTAIPIASSGLELANFPAEVKSQAVFKCVRVSSFGNANNQYAYQTSVNIGGHLFKGILYDQGLESSHRHQFPVRDEEINLIINNSGSSAAEPAGAAASSRERAAAPSQVTTFLDPSTLYHSANSLNSFMAGTQFFPPPRT</sequence>
<dbReference type="InterPro" id="IPR006510">
    <property type="entry name" value="Znf_LRP1"/>
</dbReference>
<comment type="caution">
    <text evidence="9">The sequence shown here is derived from an EMBL/GenBank/DDBJ whole genome shotgun (WGS) entry which is preliminary data.</text>
</comment>
<gene>
    <name evidence="9" type="ORF">POM88_039076</name>
</gene>
<evidence type="ECO:0000313" key="10">
    <source>
        <dbReference type="Proteomes" id="UP001237642"/>
    </source>
</evidence>
<keyword evidence="7" id="KW-0539">Nucleus</keyword>
<keyword evidence="3" id="KW-0479">Metal-binding</keyword>
<dbReference type="GO" id="GO:0003700">
    <property type="term" value="F:DNA-binding transcription factor activity"/>
    <property type="evidence" value="ECO:0007669"/>
    <property type="project" value="InterPro"/>
</dbReference>
<proteinExistence type="inferred from homology"/>
<evidence type="ECO:0000256" key="2">
    <source>
        <dbReference type="ARBA" id="ARBA00006911"/>
    </source>
</evidence>
<evidence type="ECO:0000256" key="4">
    <source>
        <dbReference type="ARBA" id="ARBA00022833"/>
    </source>
</evidence>